<dbReference type="InterPro" id="IPR029044">
    <property type="entry name" value="Nucleotide-diphossugar_trans"/>
</dbReference>
<dbReference type="AlphaFoldDB" id="K9VM30"/>
<evidence type="ECO:0000313" key="2">
    <source>
        <dbReference type="Proteomes" id="UP000010478"/>
    </source>
</evidence>
<dbReference type="Proteomes" id="UP000010478">
    <property type="component" value="Chromosome"/>
</dbReference>
<dbReference type="PATRIC" id="fig|179408.3.peg.5291"/>
<keyword evidence="1" id="KW-0808">Transferase</keyword>
<keyword evidence="1" id="KW-0489">Methyltransferase</keyword>
<dbReference type="GO" id="GO:0032259">
    <property type="term" value="P:methylation"/>
    <property type="evidence" value="ECO:0007669"/>
    <property type="project" value="UniProtKB-KW"/>
</dbReference>
<dbReference type="EMBL" id="CP003614">
    <property type="protein sequence ID" value="AFZ08579.1"/>
    <property type="molecule type" value="Genomic_DNA"/>
</dbReference>
<dbReference type="STRING" id="179408.Osc7112_4259"/>
<organism evidence="1 2">
    <name type="scientific">Phormidium nigroviride PCC 7112</name>
    <dbReference type="NCBI Taxonomy" id="179408"/>
    <lineage>
        <taxon>Bacteria</taxon>
        <taxon>Bacillati</taxon>
        <taxon>Cyanobacteriota</taxon>
        <taxon>Cyanophyceae</taxon>
        <taxon>Oscillatoriophycideae</taxon>
        <taxon>Oscillatoriales</taxon>
        <taxon>Oscillatoriaceae</taxon>
        <taxon>Phormidium</taxon>
    </lineage>
</organism>
<reference evidence="1 2" key="1">
    <citation type="submission" date="2012-05" db="EMBL/GenBank/DDBJ databases">
        <title>Finished chromosome of genome of Oscillatoria sp. PCC 7112.</title>
        <authorList>
            <consortium name="US DOE Joint Genome Institute"/>
            <person name="Gugger M."/>
            <person name="Coursin T."/>
            <person name="Rippka R."/>
            <person name="Tandeau De Marsac N."/>
            <person name="Huntemann M."/>
            <person name="Wei C.-L."/>
            <person name="Han J."/>
            <person name="Detter J.C."/>
            <person name="Han C."/>
            <person name="Tapia R."/>
            <person name="Davenport K."/>
            <person name="Daligault H."/>
            <person name="Erkkila T."/>
            <person name="Gu W."/>
            <person name="Munk A.C.C."/>
            <person name="Teshima H."/>
            <person name="Xu Y."/>
            <person name="Chain P."/>
            <person name="Chen A."/>
            <person name="Krypides N."/>
            <person name="Mavromatis K."/>
            <person name="Markowitz V."/>
            <person name="Szeto E."/>
            <person name="Ivanova N."/>
            <person name="Mikhailova N."/>
            <person name="Ovchinnikova G."/>
            <person name="Pagani I."/>
            <person name="Pati A."/>
            <person name="Goodwin L."/>
            <person name="Peters L."/>
            <person name="Pitluck S."/>
            <person name="Woyke T."/>
            <person name="Kerfeld C."/>
        </authorList>
    </citation>
    <scope>NUCLEOTIDE SEQUENCE [LARGE SCALE GENOMIC DNA]</scope>
    <source>
        <strain evidence="1 2">PCC 7112</strain>
    </source>
</reference>
<accession>K9VM30</accession>
<sequence length="325" mass="37834">MLKTTKKSRVEEMFNYQIQTPVAFIIFKRPDTTARVFEAIRQAKPPKLLVIADGPRPDRAGEDRECAAARAIIDQVDWDCEVLKNYADVNLGCRLRVSSGMNWVFDQVEEAIILEDDCLPHPTFFRFAEELLERYRDARRILSISGQNVQFGRKRTDYSYYFSRYNHCWSWASWRRAWQHYDLDMKLWPEIRDGNFLMDVLGDSHAVKVWTNTFQLCYEKKLQSWAFQWTFASFIQNGMNILANVNLASNIGHGVGGTNTEDVNSPYSNMPVEAIIFPMKHPAFAIRDVQADNFTENTLYDYDPPLLRKVQKKVNKIFKKSGKVS</sequence>
<dbReference type="GO" id="GO:0008168">
    <property type="term" value="F:methyltransferase activity"/>
    <property type="evidence" value="ECO:0007669"/>
    <property type="project" value="UniProtKB-KW"/>
</dbReference>
<dbReference type="KEGG" id="oni:Osc7112_4259"/>
<dbReference type="SUPFAM" id="SSF53448">
    <property type="entry name" value="Nucleotide-diphospho-sugar transferases"/>
    <property type="match status" value="1"/>
</dbReference>
<protein>
    <submittedName>
        <fullName evidence="1">Methyltransferase FkbM</fullName>
    </submittedName>
</protein>
<keyword evidence="2" id="KW-1185">Reference proteome</keyword>
<gene>
    <name evidence="1" type="ORF">Osc7112_4259</name>
</gene>
<proteinExistence type="predicted"/>
<dbReference type="HOGENOM" id="CLU_054735_0_0_3"/>
<evidence type="ECO:0000313" key="1">
    <source>
        <dbReference type="EMBL" id="AFZ08579.1"/>
    </source>
</evidence>
<name>K9VM30_9CYAN</name>
<dbReference type="Gene3D" id="3.90.550.10">
    <property type="entry name" value="Spore Coat Polysaccharide Biosynthesis Protein SpsA, Chain A"/>
    <property type="match status" value="1"/>
</dbReference>
<dbReference type="eggNOG" id="COG1216">
    <property type="taxonomic scope" value="Bacteria"/>
</dbReference>